<keyword evidence="2 5" id="KW-0547">Nucleotide-binding</keyword>
<dbReference type="Proteomes" id="UP001181355">
    <property type="component" value="Chromosome"/>
</dbReference>
<sequence length="466" mass="52082">MPSAIQQIRELRALHEEGLLNAQEFARRKNTILDSVFALSKSEQQDSADAGGDNSSPTPDHSAPQIQRSTTDLGYLIGQHVQAIGKEYRLEKLVGQGGMGQVWQVHDLSTEAELGYSEALALKIISPEWCASAAHRRLLIEEANLVRKLAHDNIVRVYDWGRDPATGSVFIVMEYLEGQDIESYLRQQLSKAGPGIQGLSLKHALKILRPVANALHYAWNKQGLVHRDLKPSNIFLCKNGSIKLLDFGIAARFESMQVNGGMAAPQSGTIGYRAPETSVPHHTYHPTADVYAMASMLYFLLEGRVPLQDGNQKSTLKQPRALQPAQWQVLLQGLSPDPHQRQANPLTLIHALSMTLVEAHDGPQPSLHEVDLRTQQRQQRKAEEQRRRQQASQALHYLQSLVKTRSEKTAMISSKRIASSEINSHKNADNWDQTRHYLGAVSHMTETKDINPGHRLAYIHPPQKLD</sequence>
<evidence type="ECO:0000259" key="7">
    <source>
        <dbReference type="PROSITE" id="PS50011"/>
    </source>
</evidence>
<reference evidence="8" key="1">
    <citation type="submission" date="2023-09" db="EMBL/GenBank/DDBJ databases">
        <title>Undibacterium sp. 20NA77.5 isolated from freshwater.</title>
        <authorList>
            <person name="Le V."/>
            <person name="Ko S.-R."/>
            <person name="Ahn C.-Y."/>
            <person name="Oh H.-M."/>
        </authorList>
    </citation>
    <scope>NUCLEOTIDE SEQUENCE</scope>
    <source>
        <strain evidence="8">20NA77.5</strain>
    </source>
</reference>
<dbReference type="PROSITE" id="PS00107">
    <property type="entry name" value="PROTEIN_KINASE_ATP"/>
    <property type="match status" value="1"/>
</dbReference>
<keyword evidence="4 5" id="KW-0067">ATP-binding</keyword>
<keyword evidence="3 8" id="KW-0418">Kinase</keyword>
<dbReference type="EMBL" id="CP133720">
    <property type="protein sequence ID" value="WMW80808.1"/>
    <property type="molecule type" value="Genomic_DNA"/>
</dbReference>
<gene>
    <name evidence="8" type="ORF">RF679_00670</name>
</gene>
<evidence type="ECO:0000313" key="8">
    <source>
        <dbReference type="EMBL" id="WMW80808.1"/>
    </source>
</evidence>
<dbReference type="Pfam" id="PF00069">
    <property type="entry name" value="Pkinase"/>
    <property type="match status" value="1"/>
</dbReference>
<keyword evidence="1" id="KW-0808">Transferase</keyword>
<accession>A0ABY9RHU5</accession>
<feature type="region of interest" description="Disordered" evidence="6">
    <location>
        <begin position="372"/>
        <end position="392"/>
    </location>
</feature>
<evidence type="ECO:0000256" key="2">
    <source>
        <dbReference type="ARBA" id="ARBA00022741"/>
    </source>
</evidence>
<evidence type="ECO:0000256" key="3">
    <source>
        <dbReference type="ARBA" id="ARBA00022777"/>
    </source>
</evidence>
<evidence type="ECO:0000313" key="9">
    <source>
        <dbReference type="Proteomes" id="UP001181355"/>
    </source>
</evidence>
<organism evidence="8 9">
    <name type="scientific">Undibacterium cyanobacteriorum</name>
    <dbReference type="NCBI Taxonomy" id="3073561"/>
    <lineage>
        <taxon>Bacteria</taxon>
        <taxon>Pseudomonadati</taxon>
        <taxon>Pseudomonadota</taxon>
        <taxon>Betaproteobacteria</taxon>
        <taxon>Burkholderiales</taxon>
        <taxon>Oxalobacteraceae</taxon>
        <taxon>Undibacterium</taxon>
    </lineage>
</organism>
<dbReference type="PANTHER" id="PTHR43289:SF34">
    <property type="entry name" value="SERINE_THREONINE-PROTEIN KINASE YBDM-RELATED"/>
    <property type="match status" value="1"/>
</dbReference>
<dbReference type="Gene3D" id="1.10.510.10">
    <property type="entry name" value="Transferase(Phosphotransferase) domain 1"/>
    <property type="match status" value="1"/>
</dbReference>
<evidence type="ECO:0000256" key="6">
    <source>
        <dbReference type="SAM" id="MobiDB-lite"/>
    </source>
</evidence>
<dbReference type="InterPro" id="IPR000719">
    <property type="entry name" value="Prot_kinase_dom"/>
</dbReference>
<dbReference type="RefSeq" id="WP_309482299.1">
    <property type="nucleotide sequence ID" value="NZ_CP133720.1"/>
</dbReference>
<evidence type="ECO:0000256" key="4">
    <source>
        <dbReference type="ARBA" id="ARBA00022840"/>
    </source>
</evidence>
<dbReference type="SUPFAM" id="SSF56112">
    <property type="entry name" value="Protein kinase-like (PK-like)"/>
    <property type="match status" value="1"/>
</dbReference>
<dbReference type="PANTHER" id="PTHR43289">
    <property type="entry name" value="MITOGEN-ACTIVATED PROTEIN KINASE KINASE KINASE 20-RELATED"/>
    <property type="match status" value="1"/>
</dbReference>
<dbReference type="CDD" id="cd14014">
    <property type="entry name" value="STKc_PknB_like"/>
    <property type="match status" value="1"/>
</dbReference>
<evidence type="ECO:0000256" key="1">
    <source>
        <dbReference type="ARBA" id="ARBA00022679"/>
    </source>
</evidence>
<dbReference type="GO" id="GO:0016301">
    <property type="term" value="F:kinase activity"/>
    <property type="evidence" value="ECO:0007669"/>
    <property type="project" value="UniProtKB-KW"/>
</dbReference>
<evidence type="ECO:0000256" key="5">
    <source>
        <dbReference type="PROSITE-ProRule" id="PRU10141"/>
    </source>
</evidence>
<dbReference type="InterPro" id="IPR008271">
    <property type="entry name" value="Ser/Thr_kinase_AS"/>
</dbReference>
<protein>
    <submittedName>
        <fullName evidence="8">Protein kinase</fullName>
    </submittedName>
</protein>
<dbReference type="InterPro" id="IPR017441">
    <property type="entry name" value="Protein_kinase_ATP_BS"/>
</dbReference>
<feature type="region of interest" description="Disordered" evidence="6">
    <location>
        <begin position="43"/>
        <end position="66"/>
    </location>
</feature>
<dbReference type="SMART" id="SM00220">
    <property type="entry name" value="S_TKc"/>
    <property type="match status" value="1"/>
</dbReference>
<dbReference type="InterPro" id="IPR011009">
    <property type="entry name" value="Kinase-like_dom_sf"/>
</dbReference>
<keyword evidence="9" id="KW-1185">Reference proteome</keyword>
<feature type="domain" description="Protein kinase" evidence="7">
    <location>
        <begin position="88"/>
        <end position="353"/>
    </location>
</feature>
<feature type="compositionally biased region" description="Basic and acidic residues" evidence="6">
    <location>
        <begin position="372"/>
        <end position="387"/>
    </location>
</feature>
<dbReference type="PROSITE" id="PS50011">
    <property type="entry name" value="PROTEIN_KINASE_DOM"/>
    <property type="match status" value="1"/>
</dbReference>
<dbReference type="PROSITE" id="PS00108">
    <property type="entry name" value="PROTEIN_KINASE_ST"/>
    <property type="match status" value="1"/>
</dbReference>
<feature type="binding site" evidence="5">
    <location>
        <position position="123"/>
    </location>
    <ligand>
        <name>ATP</name>
        <dbReference type="ChEBI" id="CHEBI:30616"/>
    </ligand>
</feature>
<name>A0ABY9RHU5_9BURK</name>
<proteinExistence type="predicted"/>